<keyword evidence="3" id="KW-1185">Reference proteome</keyword>
<dbReference type="Proteomes" id="UP001165289">
    <property type="component" value="Unassembled WGS sequence"/>
</dbReference>
<feature type="compositionally biased region" description="Polar residues" evidence="1">
    <location>
        <begin position="199"/>
        <end position="218"/>
    </location>
</feature>
<gene>
    <name evidence="2" type="ORF">LOD99_6918</name>
</gene>
<accession>A0AAV7JJE9</accession>
<proteinExistence type="predicted"/>
<evidence type="ECO:0000313" key="2">
    <source>
        <dbReference type="EMBL" id="KAI6649035.1"/>
    </source>
</evidence>
<sequence length="218" mass="25242">MTVNHTPIFKIPIGPPHIVSQWKQFLHRECIEEIKKIYLCLKHFREEDIEFFFSIPQPDGSILQEKRSLPRLCSLAVPCFCPVVPVTYPTQPNVHVLRQLVLGFEELKSKLVRISLPKQWILWPTDENQLHFIQPAISDVTGAHYIEPSLSINDSFSTKRFSNNKEIYQYIKQITDIRDIDNLLEEISSIGIENHRQELSTPTFNQQSSSDQTIASNS</sequence>
<comment type="caution">
    <text evidence="2">The sequence shown here is derived from an EMBL/GenBank/DDBJ whole genome shotgun (WGS) entry which is preliminary data.</text>
</comment>
<dbReference type="EMBL" id="JAKMXF010000323">
    <property type="protein sequence ID" value="KAI6649035.1"/>
    <property type="molecule type" value="Genomic_DNA"/>
</dbReference>
<feature type="region of interest" description="Disordered" evidence="1">
    <location>
        <begin position="198"/>
        <end position="218"/>
    </location>
</feature>
<evidence type="ECO:0000256" key="1">
    <source>
        <dbReference type="SAM" id="MobiDB-lite"/>
    </source>
</evidence>
<reference evidence="2 3" key="1">
    <citation type="journal article" date="2023" name="BMC Biol.">
        <title>The compact genome of the sponge Oopsacas minuta (Hexactinellida) is lacking key metazoan core genes.</title>
        <authorList>
            <person name="Santini S."/>
            <person name="Schenkelaars Q."/>
            <person name="Jourda C."/>
            <person name="Duchesne M."/>
            <person name="Belahbib H."/>
            <person name="Rocher C."/>
            <person name="Selva M."/>
            <person name="Riesgo A."/>
            <person name="Vervoort M."/>
            <person name="Leys S.P."/>
            <person name="Kodjabachian L."/>
            <person name="Le Bivic A."/>
            <person name="Borchiellini C."/>
            <person name="Claverie J.M."/>
            <person name="Renard E."/>
        </authorList>
    </citation>
    <scope>NUCLEOTIDE SEQUENCE [LARGE SCALE GENOMIC DNA]</scope>
    <source>
        <strain evidence="2">SPO-2</strain>
    </source>
</reference>
<dbReference type="AlphaFoldDB" id="A0AAV7JJE9"/>
<name>A0AAV7JJE9_9METZ</name>
<protein>
    <submittedName>
        <fullName evidence="2">Uncharacterized protein</fullName>
    </submittedName>
</protein>
<evidence type="ECO:0000313" key="3">
    <source>
        <dbReference type="Proteomes" id="UP001165289"/>
    </source>
</evidence>
<organism evidence="2 3">
    <name type="scientific">Oopsacas minuta</name>
    <dbReference type="NCBI Taxonomy" id="111878"/>
    <lineage>
        <taxon>Eukaryota</taxon>
        <taxon>Metazoa</taxon>
        <taxon>Porifera</taxon>
        <taxon>Hexactinellida</taxon>
        <taxon>Hexasterophora</taxon>
        <taxon>Lyssacinosida</taxon>
        <taxon>Leucopsacidae</taxon>
        <taxon>Oopsacas</taxon>
    </lineage>
</organism>